<dbReference type="AlphaFoldDB" id="A0A1H0SRB6"/>
<dbReference type="PANTHER" id="PTHR33695:SF1">
    <property type="entry name" value="LIPOPROTEIN SIGNAL PEPTIDASE"/>
    <property type="match status" value="1"/>
</dbReference>
<keyword evidence="7 9" id="KW-1133">Transmembrane helix</keyword>
<accession>A0A1H0SRB6</accession>
<name>A0A1H0SRB6_9ACTN</name>
<dbReference type="PANTHER" id="PTHR33695">
    <property type="entry name" value="LIPOPROTEIN SIGNAL PEPTIDASE"/>
    <property type="match status" value="1"/>
</dbReference>
<keyword evidence="13" id="KW-1185">Reference proteome</keyword>
<keyword evidence="3 9" id="KW-0645">Protease</keyword>
<comment type="function">
    <text evidence="9">This protein specifically catalyzes the removal of signal peptides from prolipoproteins.</text>
</comment>
<feature type="compositionally biased region" description="Basic and acidic residues" evidence="11">
    <location>
        <begin position="231"/>
        <end position="244"/>
    </location>
</feature>
<feature type="transmembrane region" description="Helical" evidence="9">
    <location>
        <begin position="81"/>
        <end position="107"/>
    </location>
</feature>
<comment type="catalytic activity">
    <reaction evidence="9">
        <text>Release of signal peptides from bacterial membrane prolipoproteins. Hydrolyzes -Xaa-Yaa-Zaa-|-(S,diacylglyceryl)Cys-, in which Xaa is hydrophobic (preferably Leu), and Yaa (Ala or Ser) and Zaa (Gly or Ala) have small, neutral side chains.</text>
        <dbReference type="EC" id="3.4.23.36"/>
    </reaction>
</comment>
<feature type="transmembrane region" description="Helical" evidence="9">
    <location>
        <begin position="168"/>
        <end position="187"/>
    </location>
</feature>
<dbReference type="RefSeq" id="WP_092600040.1">
    <property type="nucleotide sequence ID" value="NZ_FNJR01000004.1"/>
</dbReference>
<dbReference type="NCBIfam" id="TIGR00077">
    <property type="entry name" value="lspA"/>
    <property type="match status" value="1"/>
</dbReference>
<feature type="transmembrane region" description="Helical" evidence="9">
    <location>
        <begin position="32"/>
        <end position="50"/>
    </location>
</feature>
<dbReference type="HAMAP" id="MF_00161">
    <property type="entry name" value="LspA"/>
    <property type="match status" value="1"/>
</dbReference>
<comment type="similarity">
    <text evidence="1 9 10">Belongs to the peptidase A8 family.</text>
</comment>
<comment type="subcellular location">
    <subcellularLocation>
        <location evidence="9">Cell membrane</location>
        <topology evidence="9">Multi-pass membrane protein</topology>
    </subcellularLocation>
</comment>
<sequence length="244" mass="25870">MSDEHHTTEPSRSARSDADSKPARRGPPRPRLLVLLFGIAVALLGLDAFTKSLAVAKLEGREPVELLGGGLYLVLLRNPGAAFNIATGLTWLLALLAIVVVVAIIWFAPKLRSTGWAVGIGLVLGGACGNLVDRIFREPAPLRGHVIDFLSVLAPDGSVWPVFNLADSGIVCGGVLIVLLALLGHDYDGTVHRRRSKRTSAAAVERTDGSRGRERDGATGEHPAGEAAGDTPERPRRDDGEEDS</sequence>
<evidence type="ECO:0000256" key="1">
    <source>
        <dbReference type="ARBA" id="ARBA00006139"/>
    </source>
</evidence>
<dbReference type="STRING" id="405564.SAMN04487905_104130"/>
<keyword evidence="8 9" id="KW-0472">Membrane</keyword>
<evidence type="ECO:0000256" key="9">
    <source>
        <dbReference type="HAMAP-Rule" id="MF_00161"/>
    </source>
</evidence>
<evidence type="ECO:0000313" key="13">
    <source>
        <dbReference type="Proteomes" id="UP000199497"/>
    </source>
</evidence>
<reference evidence="13" key="1">
    <citation type="submission" date="2016-10" db="EMBL/GenBank/DDBJ databases">
        <authorList>
            <person name="Varghese N."/>
            <person name="Submissions S."/>
        </authorList>
    </citation>
    <scope>NUCLEOTIDE SEQUENCE [LARGE SCALE GENOMIC DNA]</scope>
    <source>
        <strain evidence="13">DSM 46732</strain>
    </source>
</reference>
<comment type="pathway">
    <text evidence="9">Protein modification; lipoprotein biosynthesis (signal peptide cleavage).</text>
</comment>
<evidence type="ECO:0000313" key="12">
    <source>
        <dbReference type="EMBL" id="SDP44300.1"/>
    </source>
</evidence>
<dbReference type="GO" id="GO:0005886">
    <property type="term" value="C:plasma membrane"/>
    <property type="evidence" value="ECO:0007669"/>
    <property type="project" value="UniProtKB-SubCell"/>
</dbReference>
<dbReference type="UniPathway" id="UPA00665"/>
<feature type="active site" evidence="9">
    <location>
        <position position="167"/>
    </location>
</feature>
<organism evidence="12 13">
    <name type="scientific">Actinopolyspora xinjiangensis</name>
    <dbReference type="NCBI Taxonomy" id="405564"/>
    <lineage>
        <taxon>Bacteria</taxon>
        <taxon>Bacillati</taxon>
        <taxon>Actinomycetota</taxon>
        <taxon>Actinomycetes</taxon>
        <taxon>Actinopolysporales</taxon>
        <taxon>Actinopolysporaceae</taxon>
        <taxon>Actinopolyspora</taxon>
    </lineage>
</organism>
<dbReference type="Pfam" id="PF01252">
    <property type="entry name" value="Peptidase_A8"/>
    <property type="match status" value="1"/>
</dbReference>
<dbReference type="GO" id="GO:0004190">
    <property type="term" value="F:aspartic-type endopeptidase activity"/>
    <property type="evidence" value="ECO:0007669"/>
    <property type="project" value="UniProtKB-UniRule"/>
</dbReference>
<evidence type="ECO:0000256" key="3">
    <source>
        <dbReference type="ARBA" id="ARBA00022670"/>
    </source>
</evidence>
<feature type="transmembrane region" description="Helical" evidence="9">
    <location>
        <begin position="114"/>
        <end position="132"/>
    </location>
</feature>
<dbReference type="OrthoDB" id="4308908at2"/>
<evidence type="ECO:0000256" key="6">
    <source>
        <dbReference type="ARBA" id="ARBA00022801"/>
    </source>
</evidence>
<feature type="compositionally biased region" description="Basic and acidic residues" evidence="11">
    <location>
        <begin position="205"/>
        <end position="219"/>
    </location>
</feature>
<feature type="region of interest" description="Disordered" evidence="11">
    <location>
        <begin position="1"/>
        <end position="26"/>
    </location>
</feature>
<evidence type="ECO:0000256" key="7">
    <source>
        <dbReference type="ARBA" id="ARBA00022989"/>
    </source>
</evidence>
<gene>
    <name evidence="9" type="primary">lspA</name>
    <name evidence="12" type="ORF">SAMN04487905_104130</name>
</gene>
<dbReference type="PRINTS" id="PR00781">
    <property type="entry name" value="LIPOSIGPTASE"/>
</dbReference>
<keyword evidence="5 9" id="KW-0064">Aspartyl protease</keyword>
<dbReference type="GO" id="GO:0006508">
    <property type="term" value="P:proteolysis"/>
    <property type="evidence" value="ECO:0007669"/>
    <property type="project" value="UniProtKB-KW"/>
</dbReference>
<proteinExistence type="inferred from homology"/>
<evidence type="ECO:0000256" key="4">
    <source>
        <dbReference type="ARBA" id="ARBA00022692"/>
    </source>
</evidence>
<dbReference type="EC" id="3.4.23.36" evidence="9"/>
<keyword evidence="4 9" id="KW-0812">Transmembrane</keyword>
<evidence type="ECO:0000256" key="2">
    <source>
        <dbReference type="ARBA" id="ARBA00022475"/>
    </source>
</evidence>
<evidence type="ECO:0000256" key="8">
    <source>
        <dbReference type="ARBA" id="ARBA00023136"/>
    </source>
</evidence>
<feature type="region of interest" description="Disordered" evidence="11">
    <location>
        <begin position="194"/>
        <end position="244"/>
    </location>
</feature>
<evidence type="ECO:0000256" key="5">
    <source>
        <dbReference type="ARBA" id="ARBA00022750"/>
    </source>
</evidence>
<feature type="compositionally biased region" description="Basic and acidic residues" evidence="11">
    <location>
        <begin position="1"/>
        <end position="22"/>
    </location>
</feature>
<dbReference type="InterPro" id="IPR001872">
    <property type="entry name" value="Peptidase_A8"/>
</dbReference>
<keyword evidence="6 9" id="KW-0378">Hydrolase</keyword>
<evidence type="ECO:0000256" key="11">
    <source>
        <dbReference type="SAM" id="MobiDB-lite"/>
    </source>
</evidence>
<feature type="active site" evidence="9">
    <location>
        <position position="148"/>
    </location>
</feature>
<dbReference type="EMBL" id="FNJR01000004">
    <property type="protein sequence ID" value="SDP44300.1"/>
    <property type="molecule type" value="Genomic_DNA"/>
</dbReference>
<evidence type="ECO:0000256" key="10">
    <source>
        <dbReference type="RuleBase" id="RU004181"/>
    </source>
</evidence>
<keyword evidence="2 9" id="KW-1003">Cell membrane</keyword>
<protein>
    <recommendedName>
        <fullName evidence="9">Lipoprotein signal peptidase</fullName>
        <ecNumber evidence="9">3.4.23.36</ecNumber>
    </recommendedName>
    <alternativeName>
        <fullName evidence="9">Prolipoprotein signal peptidase</fullName>
    </alternativeName>
    <alternativeName>
        <fullName evidence="9">Signal peptidase II</fullName>
        <shortName evidence="9">SPase II</shortName>
    </alternativeName>
</protein>
<dbReference type="Proteomes" id="UP000199497">
    <property type="component" value="Unassembled WGS sequence"/>
</dbReference>